<keyword evidence="4" id="KW-0238">DNA-binding</keyword>
<dbReference type="InterPro" id="IPR050560">
    <property type="entry name" value="MYB_TF"/>
</dbReference>
<organism evidence="10 11">
    <name type="scientific">Eragrostis curvula</name>
    <name type="common">weeping love grass</name>
    <dbReference type="NCBI Taxonomy" id="38414"/>
    <lineage>
        <taxon>Eukaryota</taxon>
        <taxon>Viridiplantae</taxon>
        <taxon>Streptophyta</taxon>
        <taxon>Embryophyta</taxon>
        <taxon>Tracheophyta</taxon>
        <taxon>Spermatophyta</taxon>
        <taxon>Magnoliopsida</taxon>
        <taxon>Liliopsida</taxon>
        <taxon>Poales</taxon>
        <taxon>Poaceae</taxon>
        <taxon>PACMAD clade</taxon>
        <taxon>Chloridoideae</taxon>
        <taxon>Eragrostideae</taxon>
        <taxon>Eragrostidinae</taxon>
        <taxon>Eragrostis</taxon>
    </lineage>
</organism>
<evidence type="ECO:0000256" key="6">
    <source>
        <dbReference type="ARBA" id="ARBA00023242"/>
    </source>
</evidence>
<keyword evidence="6" id="KW-0539">Nucleus</keyword>
<dbReference type="PANTHER" id="PTHR45614:SF221">
    <property type="entry name" value="MYB DOMAIN PROTEIN 110"/>
    <property type="match status" value="1"/>
</dbReference>
<gene>
    <name evidence="10" type="ORF">EJB05_28421</name>
</gene>
<dbReference type="Gramene" id="TVU25902">
    <property type="protein sequence ID" value="TVU25902"/>
    <property type="gene ID" value="EJB05_28421"/>
</dbReference>
<dbReference type="FunFam" id="1.10.10.60:FF:000060">
    <property type="entry name" value="MYB transcription factor"/>
    <property type="match status" value="1"/>
</dbReference>
<keyword evidence="2" id="KW-0677">Repeat</keyword>
<dbReference type="InterPro" id="IPR009057">
    <property type="entry name" value="Homeodomain-like_sf"/>
</dbReference>
<feature type="domain" description="Myb-like" evidence="8">
    <location>
        <begin position="15"/>
        <end position="66"/>
    </location>
</feature>
<evidence type="ECO:0000256" key="3">
    <source>
        <dbReference type="ARBA" id="ARBA00023015"/>
    </source>
</evidence>
<dbReference type="PROSITE" id="PS51294">
    <property type="entry name" value="HTH_MYB"/>
    <property type="match status" value="2"/>
</dbReference>
<evidence type="ECO:0000256" key="2">
    <source>
        <dbReference type="ARBA" id="ARBA00022737"/>
    </source>
</evidence>
<dbReference type="OrthoDB" id="2143914at2759"/>
<dbReference type="InterPro" id="IPR017930">
    <property type="entry name" value="Myb_dom"/>
</dbReference>
<evidence type="ECO:0000313" key="11">
    <source>
        <dbReference type="Proteomes" id="UP000324897"/>
    </source>
</evidence>
<evidence type="ECO:0000256" key="5">
    <source>
        <dbReference type="ARBA" id="ARBA00023163"/>
    </source>
</evidence>
<evidence type="ECO:0000259" key="9">
    <source>
        <dbReference type="PROSITE" id="PS51294"/>
    </source>
</evidence>
<dbReference type="Gene3D" id="1.10.10.60">
    <property type="entry name" value="Homeodomain-like"/>
    <property type="match status" value="2"/>
</dbReference>
<feature type="compositionally biased region" description="Polar residues" evidence="7">
    <location>
        <begin position="1"/>
        <end position="18"/>
    </location>
</feature>
<keyword evidence="3" id="KW-0805">Transcription regulation</keyword>
<dbReference type="AlphaFoldDB" id="A0A5J9UQ48"/>
<dbReference type="SUPFAM" id="SSF46689">
    <property type="entry name" value="Homeodomain-like"/>
    <property type="match status" value="1"/>
</dbReference>
<dbReference type="SMART" id="SM00717">
    <property type="entry name" value="SANT"/>
    <property type="match status" value="2"/>
</dbReference>
<feature type="non-terminal residue" evidence="10">
    <location>
        <position position="1"/>
    </location>
</feature>
<dbReference type="CDD" id="cd00167">
    <property type="entry name" value="SANT"/>
    <property type="match status" value="2"/>
</dbReference>
<comment type="caution">
    <text evidence="10">The sequence shown here is derived from an EMBL/GenBank/DDBJ whole genome shotgun (WGS) entry which is preliminary data.</text>
</comment>
<dbReference type="GO" id="GO:0005634">
    <property type="term" value="C:nucleus"/>
    <property type="evidence" value="ECO:0007669"/>
    <property type="project" value="UniProtKB-SubCell"/>
</dbReference>
<feature type="domain" description="HTH myb-type" evidence="9">
    <location>
        <begin position="15"/>
        <end position="66"/>
    </location>
</feature>
<keyword evidence="11" id="KW-1185">Reference proteome</keyword>
<dbReference type="PROSITE" id="PS50090">
    <property type="entry name" value="MYB_LIKE"/>
    <property type="match status" value="2"/>
</dbReference>
<accession>A0A5J9UQ48</accession>
<reference evidence="10 11" key="1">
    <citation type="journal article" date="2019" name="Sci. Rep.">
        <title>A high-quality genome of Eragrostis curvula grass provides insights into Poaceae evolution and supports new strategies to enhance forage quality.</title>
        <authorList>
            <person name="Carballo J."/>
            <person name="Santos B.A.C.M."/>
            <person name="Zappacosta D."/>
            <person name="Garbus I."/>
            <person name="Selva J.P."/>
            <person name="Gallo C.A."/>
            <person name="Diaz A."/>
            <person name="Albertini E."/>
            <person name="Caccamo M."/>
            <person name="Echenique V."/>
        </authorList>
    </citation>
    <scope>NUCLEOTIDE SEQUENCE [LARGE SCALE GENOMIC DNA]</scope>
    <source>
        <strain evidence="11">cv. Victoria</strain>
        <tissue evidence="10">Leaf</tissue>
    </source>
</reference>
<feature type="region of interest" description="Disordered" evidence="7">
    <location>
        <begin position="1"/>
        <end position="26"/>
    </location>
</feature>
<evidence type="ECO:0000259" key="8">
    <source>
        <dbReference type="PROSITE" id="PS50090"/>
    </source>
</evidence>
<proteinExistence type="predicted"/>
<evidence type="ECO:0000256" key="4">
    <source>
        <dbReference type="ARBA" id="ARBA00023125"/>
    </source>
</evidence>
<evidence type="ECO:0000313" key="10">
    <source>
        <dbReference type="EMBL" id="TVU25902.1"/>
    </source>
</evidence>
<feature type="non-terminal residue" evidence="10">
    <location>
        <position position="266"/>
    </location>
</feature>
<dbReference type="PANTHER" id="PTHR45614">
    <property type="entry name" value="MYB PROTEIN-RELATED"/>
    <property type="match status" value="1"/>
</dbReference>
<dbReference type="Pfam" id="PF00249">
    <property type="entry name" value="Myb_DNA-binding"/>
    <property type="match status" value="2"/>
</dbReference>
<evidence type="ECO:0000256" key="7">
    <source>
        <dbReference type="SAM" id="MobiDB-lite"/>
    </source>
</evidence>
<feature type="domain" description="Myb-like" evidence="8">
    <location>
        <begin position="67"/>
        <end position="117"/>
    </location>
</feature>
<dbReference type="GO" id="GO:0000978">
    <property type="term" value="F:RNA polymerase II cis-regulatory region sequence-specific DNA binding"/>
    <property type="evidence" value="ECO:0007669"/>
    <property type="project" value="TreeGrafter"/>
</dbReference>
<evidence type="ECO:0000256" key="1">
    <source>
        <dbReference type="ARBA" id="ARBA00004123"/>
    </source>
</evidence>
<dbReference type="EMBL" id="RWGY01000013">
    <property type="protein sequence ID" value="TVU25902.1"/>
    <property type="molecule type" value="Genomic_DNA"/>
</dbReference>
<keyword evidence="5" id="KW-0804">Transcription</keyword>
<dbReference type="Proteomes" id="UP000324897">
    <property type="component" value="Chromosome 2"/>
</dbReference>
<dbReference type="GO" id="GO:0000981">
    <property type="term" value="F:DNA-binding transcription factor activity, RNA polymerase II-specific"/>
    <property type="evidence" value="ECO:0007669"/>
    <property type="project" value="TreeGrafter"/>
</dbReference>
<name>A0A5J9UQ48_9POAL</name>
<feature type="domain" description="HTH myb-type" evidence="9">
    <location>
        <begin position="67"/>
        <end position="121"/>
    </location>
</feature>
<sequence>MASSSTTNTSDGAKSSSCPRGHWRPGEDQKLKELVDKYGPQNWNSIAEKLEGRSGKSCRLRWFNQLDPRINKRPFTEEEEERLLAAHRAHGNKWALIARHFPGRTDNSVKNHWHVVMARRSRERSRLLARAAHSPSSSPFLAAGAPPASSSLFFGFSRTNATAGGGGGLFSSSPAAAPRTPFFRSHGFEAGRYSFGGKHPAAAPPLSITFSSPREALVAMDIGHAHVHGGNDINKIRECQVDAGDDATPTKRKDVPFFDFLGVGVS</sequence>
<protein>
    <submittedName>
        <fullName evidence="10">Uncharacterized protein</fullName>
    </submittedName>
</protein>
<comment type="subcellular location">
    <subcellularLocation>
        <location evidence="1">Nucleus</location>
    </subcellularLocation>
</comment>
<dbReference type="InterPro" id="IPR001005">
    <property type="entry name" value="SANT/Myb"/>
</dbReference>